<evidence type="ECO:0008006" key="3">
    <source>
        <dbReference type="Google" id="ProtNLM"/>
    </source>
</evidence>
<dbReference type="AlphaFoldDB" id="A0ABD7VLX9"/>
<name>A0ABD7VLX9_PSEFL</name>
<dbReference type="PANTHER" id="PTHR32305">
    <property type="match status" value="1"/>
</dbReference>
<dbReference type="InterPro" id="IPR050708">
    <property type="entry name" value="T6SS_VgrG/RHS"/>
</dbReference>
<dbReference type="RefSeq" id="WP_150598053.1">
    <property type="nucleotide sequence ID" value="NZ_CABVIJ010000026.1"/>
</dbReference>
<dbReference type="InterPro" id="IPR022385">
    <property type="entry name" value="Rhs_assc_core"/>
</dbReference>
<proteinExistence type="predicted"/>
<reference evidence="1 2" key="1">
    <citation type="submission" date="2019-09" db="EMBL/GenBank/DDBJ databases">
        <authorList>
            <person name="Chandra G."/>
            <person name="Truman W A."/>
        </authorList>
    </citation>
    <scope>NUCLEOTIDE SEQUENCE [LARGE SCALE GENOMIC DNA]</scope>
    <source>
        <strain evidence="1">PS732</strain>
    </source>
</reference>
<dbReference type="Gene3D" id="2.180.10.10">
    <property type="entry name" value="RHS repeat-associated core"/>
    <property type="match status" value="1"/>
</dbReference>
<dbReference type="PANTHER" id="PTHR32305:SF15">
    <property type="entry name" value="PROTEIN RHSA-RELATED"/>
    <property type="match status" value="1"/>
</dbReference>
<organism evidence="1 2">
    <name type="scientific">Pseudomonas fluorescens</name>
    <dbReference type="NCBI Taxonomy" id="294"/>
    <lineage>
        <taxon>Bacteria</taxon>
        <taxon>Pseudomonadati</taxon>
        <taxon>Pseudomonadota</taxon>
        <taxon>Gammaproteobacteria</taxon>
        <taxon>Pseudomonadales</taxon>
        <taxon>Pseudomonadaceae</taxon>
        <taxon>Pseudomonas</taxon>
    </lineage>
</organism>
<dbReference type="Proteomes" id="UP000325779">
    <property type="component" value="Unassembled WGS sequence"/>
</dbReference>
<evidence type="ECO:0000313" key="2">
    <source>
        <dbReference type="Proteomes" id="UP000325779"/>
    </source>
</evidence>
<dbReference type="EMBL" id="CABVIJ010000026">
    <property type="protein sequence ID" value="VVP38245.1"/>
    <property type="molecule type" value="Genomic_DNA"/>
</dbReference>
<gene>
    <name evidence="1" type="ORF">PS732_04751</name>
</gene>
<dbReference type="NCBIfam" id="TIGR03696">
    <property type="entry name" value="Rhs_assc_core"/>
    <property type="match status" value="1"/>
</dbReference>
<evidence type="ECO:0000313" key="1">
    <source>
        <dbReference type="EMBL" id="VVP38245.1"/>
    </source>
</evidence>
<protein>
    <recommendedName>
        <fullName evidence="3">Toxin</fullName>
    </recommendedName>
</protein>
<accession>A0ABD7VLX9</accession>
<comment type="caution">
    <text evidence="1">The sequence shown here is derived from an EMBL/GenBank/DDBJ whole genome shotgun (WGS) entry which is preliminary data.</text>
</comment>
<sequence>MDLSVHRRTPSVSVNDARGLPVRQIAYLRNVPRAAIESLITRQRHDAAGRAIEHWDPRLFATAPKANLTTIHDMAGRSLLLNSVDSGWRLSLYGLAGEVVRRWDARGNRWSNRYDKRLRLLGIKVNDGPDRETMRYGAADADAEKNLRGQLLRKVDASGSLDYSSFSLNALPLEETRTLRDAGVYTTRWRYGANGAALSQTDASGHQQCSRYDVGGQLQQVTLKISGEDAVQDILKHARYNAEGEKIEQTLGNGVVCNWEYDGANGRLIGIKAGVPGQALRQNLEYQYDKVGNVVSLLDRTVNPVFFANQLIDGQRDFGYDSLYRLIRATGHDVMPPTDMPGRALPSDPKNRLNYTQTYEYDTGGNLIKLVHGRAIAGYTHHMFIDPNSNRGVRWKEGEPPPDFSTQFDAHGNLQALQPGQGLQWNVLDELASVTLIERESALPDTETYRYSGGARVFKHHETQGSNKTHFHQVRYLPGIEIRTRETGEELHVITLPSLIGNVRCLHWLSGRPGEINNNQLRYCLEDSQSSTLIELDQNARLISHEHYYPFGGTASLVAHSRTEVSYKTIRYSGKELDDTGLYYYGRRYYAPWLQRWISADPAGAVDGWNLYAMVGNNPTSFVDINGLGREKIGNNVNQGDKVYRKIGTRTTDILSTSESGGQRQFRAEARDTILVAHAGAAIHSLTPDGEVIALATDFFNIPREGGKAKSGRPFKIQLTPADHGLFVSSPYNAKLPKENLLAGGVFQVMTPEKFLEYMSNQYIKRFNDPDYPVMLHDGDNAAPISLAGMEKEVAPMHRIIKTNIERHIQASGSFLPQSAGLPGAHAEVQAANFMLYLQHEKTGSTDPKLIEVMTQKLQHRQYAESFPACYNCRGTLVATYDDITPAFNVPTGSTETNSAIWRAAADKKDATSRR</sequence>